<dbReference type="InterPro" id="IPR036412">
    <property type="entry name" value="HAD-like_sf"/>
</dbReference>
<reference evidence="1" key="1">
    <citation type="submission" date="2020-05" db="EMBL/GenBank/DDBJ databases">
        <authorList>
            <person name="Chiriac C."/>
            <person name="Salcher M."/>
            <person name="Ghai R."/>
            <person name="Kavagutti S V."/>
        </authorList>
    </citation>
    <scope>NUCLEOTIDE SEQUENCE</scope>
</reference>
<dbReference type="Pfam" id="PF06941">
    <property type="entry name" value="NT5C"/>
    <property type="match status" value="1"/>
</dbReference>
<dbReference type="EMBL" id="LR797523">
    <property type="protein sequence ID" value="CAB4222466.1"/>
    <property type="molecule type" value="Genomic_DNA"/>
</dbReference>
<dbReference type="Gene3D" id="1.10.40.40">
    <property type="entry name" value="Deoxyribonucleotidase, domain 2"/>
    <property type="match status" value="1"/>
</dbReference>
<proteinExistence type="predicted"/>
<dbReference type="SUPFAM" id="SSF56784">
    <property type="entry name" value="HAD-like"/>
    <property type="match status" value="1"/>
</dbReference>
<sequence>MIKTIYVDMDGVLCDYTKRFVELFGMQPERDYPSKNKAKEAYKQQFKEFIAGGNFATLDPMPDFDEGIRFLDILVFKGYDYTIKLLTSTAKEKYLPEVTKQKHLWLKNHDIHWPVILVPGKKLKQYYARPDSLLIDDTLSNIMEWRDRNGQAILHTSWEETIKQFDEL</sequence>
<evidence type="ECO:0000313" key="1">
    <source>
        <dbReference type="EMBL" id="CAB4222466.1"/>
    </source>
</evidence>
<name>A0A6J5T5H4_9CAUD</name>
<dbReference type="GO" id="GO:0009264">
    <property type="term" value="P:deoxyribonucleotide catabolic process"/>
    <property type="evidence" value="ECO:0007669"/>
    <property type="project" value="InterPro"/>
</dbReference>
<protein>
    <submittedName>
        <fullName evidence="1">5'(3')-deoxyribonucleotidase</fullName>
    </submittedName>
</protein>
<dbReference type="GO" id="GO:0008253">
    <property type="term" value="F:5'-nucleotidase activity"/>
    <property type="evidence" value="ECO:0007669"/>
    <property type="project" value="InterPro"/>
</dbReference>
<dbReference type="Gene3D" id="3.40.50.1000">
    <property type="entry name" value="HAD superfamily/HAD-like"/>
    <property type="match status" value="1"/>
</dbReference>
<gene>
    <name evidence="1" type="ORF">UFOVP1655_108</name>
</gene>
<organism evidence="1">
    <name type="scientific">uncultured Caudovirales phage</name>
    <dbReference type="NCBI Taxonomy" id="2100421"/>
    <lineage>
        <taxon>Viruses</taxon>
        <taxon>Duplodnaviria</taxon>
        <taxon>Heunggongvirae</taxon>
        <taxon>Uroviricota</taxon>
        <taxon>Caudoviricetes</taxon>
        <taxon>Peduoviridae</taxon>
        <taxon>Maltschvirus</taxon>
        <taxon>Maltschvirus maltsch</taxon>
    </lineage>
</organism>
<dbReference type="InterPro" id="IPR010708">
    <property type="entry name" value="5'(3')-deoxyribonucleotidase"/>
</dbReference>
<dbReference type="InterPro" id="IPR023214">
    <property type="entry name" value="HAD_sf"/>
</dbReference>
<accession>A0A6J5T5H4</accession>